<dbReference type="SUPFAM" id="SSF56112">
    <property type="entry name" value="Protein kinase-like (PK-like)"/>
    <property type="match status" value="1"/>
</dbReference>
<evidence type="ECO:0000259" key="1">
    <source>
        <dbReference type="Pfam" id="PF01636"/>
    </source>
</evidence>
<dbReference type="OrthoDB" id="9809275at2"/>
<dbReference type="Gene3D" id="3.30.200.20">
    <property type="entry name" value="Phosphorylase Kinase, domain 1"/>
    <property type="match status" value="1"/>
</dbReference>
<dbReference type="AlphaFoldDB" id="A0A5A9W0L5"/>
<feature type="domain" description="Aminoglycoside phosphotransferase" evidence="1">
    <location>
        <begin position="36"/>
        <end position="256"/>
    </location>
</feature>
<protein>
    <submittedName>
        <fullName evidence="2">Aminoglycoside phosphotransferase</fullName>
    </submittedName>
</protein>
<dbReference type="GO" id="GO:0016740">
    <property type="term" value="F:transferase activity"/>
    <property type="evidence" value="ECO:0007669"/>
    <property type="project" value="UniProtKB-KW"/>
</dbReference>
<accession>A0A5A9W0L5</accession>
<evidence type="ECO:0000313" key="2">
    <source>
        <dbReference type="EMBL" id="KAA0874034.1"/>
    </source>
</evidence>
<dbReference type="InterPro" id="IPR002575">
    <property type="entry name" value="Aminoglycoside_PTrfase"/>
</dbReference>
<evidence type="ECO:0000313" key="3">
    <source>
        <dbReference type="Proteomes" id="UP000325302"/>
    </source>
</evidence>
<dbReference type="InterPro" id="IPR011009">
    <property type="entry name" value="Kinase-like_dom_sf"/>
</dbReference>
<name>A0A5A9W0L5_9GAMM</name>
<gene>
    <name evidence="2" type="ORF">E1H14_09650</name>
</gene>
<dbReference type="Proteomes" id="UP000325302">
    <property type="component" value="Unassembled WGS sequence"/>
</dbReference>
<comment type="caution">
    <text evidence="2">The sequence shown here is derived from an EMBL/GenBank/DDBJ whole genome shotgun (WGS) entry which is preliminary data.</text>
</comment>
<organism evidence="2 3">
    <name type="scientific">Nitrincola tapanii</name>
    <dbReference type="NCBI Taxonomy" id="1708751"/>
    <lineage>
        <taxon>Bacteria</taxon>
        <taxon>Pseudomonadati</taxon>
        <taxon>Pseudomonadota</taxon>
        <taxon>Gammaproteobacteria</taxon>
        <taxon>Oceanospirillales</taxon>
        <taxon>Oceanospirillaceae</taxon>
        <taxon>Nitrincola</taxon>
    </lineage>
</organism>
<reference evidence="2 3" key="1">
    <citation type="submission" date="2019-03" db="EMBL/GenBank/DDBJ databases">
        <title>Nitrincola sp. nov. isolated from an Indian soda lake.</title>
        <authorList>
            <person name="Joshi A."/>
            <person name="Thite S.V."/>
            <person name="Joseph N."/>
            <person name="Dhotre D."/>
            <person name="Moorthy M."/>
            <person name="Shouche Y.S."/>
        </authorList>
    </citation>
    <scope>NUCLEOTIDE SEQUENCE [LARGE SCALE GENOMIC DNA]</scope>
    <source>
        <strain evidence="2 3">MEB193</strain>
    </source>
</reference>
<keyword evidence="3" id="KW-1185">Reference proteome</keyword>
<dbReference type="Gene3D" id="3.90.1200.10">
    <property type="match status" value="1"/>
</dbReference>
<proteinExistence type="predicted"/>
<dbReference type="Pfam" id="PF01636">
    <property type="entry name" value="APH"/>
    <property type="match status" value="1"/>
</dbReference>
<keyword evidence="2" id="KW-0808">Transferase</keyword>
<dbReference type="RefSeq" id="WP_149391266.1">
    <property type="nucleotide sequence ID" value="NZ_SMRS01000007.1"/>
</dbReference>
<dbReference type="EMBL" id="SMRS01000007">
    <property type="protein sequence ID" value="KAA0874034.1"/>
    <property type="molecule type" value="Genomic_DNA"/>
</dbReference>
<sequence>MAGERVKVDRAQALEIWGREALAHLGVEQSAELLWQAVSGDASFRRYFRLSGACGQWILMDAPPEHEDCRPFLRIADTWYQAGIRVPQVLAKDLAQGFLLLEDFGDQLLRIDLEKQDPLLAYQSAFAELARIQTLSMPSLPEYDRALLRREMSLFPDWFLSQLLGLTLTQAEQEILHQVEERLILAALAQPQVVVHRDYHSRNLLSLPTGAVGVIDFQDAVIGALTYDLVSLLKDSYVEWSEAQVAACVDLFYQQYLPAAMQAQVSRNDFHRAFHWMGMQRQLKVCGIFARLYLRDGKAGYLADIPRTLNYLLRAASSFPEFAEFSHWLSARVLPALQQHPLYSEQVWPEGWAK</sequence>